<dbReference type="GO" id="GO:0048364">
    <property type="term" value="P:root development"/>
    <property type="evidence" value="ECO:0007669"/>
    <property type="project" value="InterPro"/>
</dbReference>
<dbReference type="GO" id="GO:0048367">
    <property type="term" value="P:shoot system development"/>
    <property type="evidence" value="ECO:0007669"/>
    <property type="project" value="InterPro"/>
</dbReference>
<proteinExistence type="predicted"/>
<evidence type="ECO:0000313" key="2">
    <source>
        <dbReference type="Proteomes" id="UP000275267"/>
    </source>
</evidence>
<dbReference type="STRING" id="4540.A0A3L6RM56"/>
<dbReference type="Proteomes" id="UP000275267">
    <property type="component" value="Unassembled WGS sequence"/>
</dbReference>
<name>A0A3L6RM56_PANMI</name>
<dbReference type="AlphaFoldDB" id="A0A3L6RM56"/>
<dbReference type="EMBL" id="PQIB02000008">
    <property type="protein sequence ID" value="RLN04855.1"/>
    <property type="molecule type" value="Genomic_DNA"/>
</dbReference>
<keyword evidence="2" id="KW-1185">Reference proteome</keyword>
<organism evidence="1 2">
    <name type="scientific">Panicum miliaceum</name>
    <name type="common">Proso millet</name>
    <name type="synonym">Broomcorn millet</name>
    <dbReference type="NCBI Taxonomy" id="4540"/>
    <lineage>
        <taxon>Eukaryota</taxon>
        <taxon>Viridiplantae</taxon>
        <taxon>Streptophyta</taxon>
        <taxon>Embryophyta</taxon>
        <taxon>Tracheophyta</taxon>
        <taxon>Spermatophyta</taxon>
        <taxon>Magnoliopsida</taxon>
        <taxon>Liliopsida</taxon>
        <taxon>Poales</taxon>
        <taxon>Poaceae</taxon>
        <taxon>PACMAD clade</taxon>
        <taxon>Panicoideae</taxon>
        <taxon>Panicodae</taxon>
        <taxon>Paniceae</taxon>
        <taxon>Panicinae</taxon>
        <taxon>Panicum</taxon>
        <taxon>Panicum sect. Panicum</taxon>
    </lineage>
</organism>
<dbReference type="PANTHER" id="PTHR33070:SF106">
    <property type="entry name" value="OS08G0553750 PROTEIN"/>
    <property type="match status" value="1"/>
</dbReference>
<reference evidence="2" key="1">
    <citation type="journal article" date="2019" name="Nat. Commun.">
        <title>The genome of broomcorn millet.</title>
        <authorList>
            <person name="Zou C."/>
            <person name="Miki D."/>
            <person name="Li D."/>
            <person name="Tang Q."/>
            <person name="Xiao L."/>
            <person name="Rajput S."/>
            <person name="Deng P."/>
            <person name="Jia W."/>
            <person name="Huang R."/>
            <person name="Zhang M."/>
            <person name="Sun Y."/>
            <person name="Hu J."/>
            <person name="Fu X."/>
            <person name="Schnable P.S."/>
            <person name="Li F."/>
            <person name="Zhang H."/>
            <person name="Feng B."/>
            <person name="Zhu X."/>
            <person name="Liu R."/>
            <person name="Schnable J.C."/>
            <person name="Zhu J.-K."/>
            <person name="Zhang H."/>
        </authorList>
    </citation>
    <scope>NUCLEOTIDE SEQUENCE [LARGE SCALE GENOMIC DNA]</scope>
</reference>
<evidence type="ECO:0000313" key="1">
    <source>
        <dbReference type="EMBL" id="RLN04855.1"/>
    </source>
</evidence>
<dbReference type="Pfam" id="PF03087">
    <property type="entry name" value="BPS1"/>
    <property type="match status" value="1"/>
</dbReference>
<sequence length="237" mass="26645">MASHLTSSSLPSSPRSNEAIVEQQLENLKTIISSPSATIDTMCHGLRRLIRIYNGIEEMMCTPSNQVSLCQTLKRKAVEEELGRSVVLLDLCNAMQESFTDLNMTVQELLLSLKRGDNAAAQVKAYIQLAKKTHKQFKTVCKKTTSDKKDCRVVKVLEKARIITTLLLESTSCLMSKQFEMSKWSIISKTFQKGKLVCEEEQLQALECSIRDLQSGAELLFRRLIQSRVSLLNILSS</sequence>
<accession>A0A3L6RM56</accession>
<protein>
    <submittedName>
        <fullName evidence="1">Uncharacterized protein</fullName>
    </submittedName>
</protein>
<dbReference type="OrthoDB" id="1701699at2759"/>
<gene>
    <name evidence="1" type="ORF">C2845_PM13G25210</name>
</gene>
<dbReference type="PANTHER" id="PTHR33070">
    <property type="entry name" value="OS06G0725500 PROTEIN"/>
    <property type="match status" value="1"/>
</dbReference>
<comment type="caution">
    <text evidence="1">The sequence shown here is derived from an EMBL/GenBank/DDBJ whole genome shotgun (WGS) entry which is preliminary data.</text>
</comment>
<dbReference type="InterPro" id="IPR004320">
    <property type="entry name" value="BPS1_pln"/>
</dbReference>